<gene>
    <name evidence="2" type="ORF">AVEN_38081_1</name>
</gene>
<dbReference type="CDD" id="cd01647">
    <property type="entry name" value="RT_LTR"/>
    <property type="match status" value="1"/>
</dbReference>
<dbReference type="InterPro" id="IPR043128">
    <property type="entry name" value="Rev_trsase/Diguanyl_cyclase"/>
</dbReference>
<dbReference type="AlphaFoldDB" id="A0A4Y2PCY3"/>
<dbReference type="Pfam" id="PF00078">
    <property type="entry name" value="RVT_1"/>
    <property type="match status" value="1"/>
</dbReference>
<evidence type="ECO:0000313" key="2">
    <source>
        <dbReference type="EMBL" id="GBN49081.1"/>
    </source>
</evidence>
<reference evidence="2 3" key="1">
    <citation type="journal article" date="2019" name="Sci. Rep.">
        <title>Orb-weaving spider Araneus ventricosus genome elucidates the spidroin gene catalogue.</title>
        <authorList>
            <person name="Kono N."/>
            <person name="Nakamura H."/>
            <person name="Ohtoshi R."/>
            <person name="Moran D.A.P."/>
            <person name="Shinohara A."/>
            <person name="Yoshida Y."/>
            <person name="Fujiwara M."/>
            <person name="Mori M."/>
            <person name="Tomita M."/>
            <person name="Arakawa K."/>
        </authorList>
    </citation>
    <scope>NUCLEOTIDE SEQUENCE [LARGE SCALE GENOMIC DNA]</scope>
</reference>
<dbReference type="PANTHER" id="PTHR37984">
    <property type="entry name" value="PROTEIN CBG26694"/>
    <property type="match status" value="1"/>
</dbReference>
<name>A0A4Y2PCY3_ARAVE</name>
<sequence>MYNDVFNGTLGKLVYTYDIKLSDNAVPRISAPRVITVSLKEKVKAEIDKEVRICMDPRGLNKYIKREHYPIPTHQSLFSELEGAKYFSLLDKSCAFLQIPLTEESSKLCTIATPFGRYKVCRLPYGLTSSPEVYQKTIENIFNGINGILI</sequence>
<dbReference type="Proteomes" id="UP000499080">
    <property type="component" value="Unassembled WGS sequence"/>
</dbReference>
<evidence type="ECO:0000259" key="1">
    <source>
        <dbReference type="Pfam" id="PF00078"/>
    </source>
</evidence>
<dbReference type="SUPFAM" id="SSF56672">
    <property type="entry name" value="DNA/RNA polymerases"/>
    <property type="match status" value="1"/>
</dbReference>
<dbReference type="EMBL" id="BGPR01010998">
    <property type="protein sequence ID" value="GBN49081.1"/>
    <property type="molecule type" value="Genomic_DNA"/>
</dbReference>
<dbReference type="Gene3D" id="3.10.10.10">
    <property type="entry name" value="HIV Type 1 Reverse Transcriptase, subunit A, domain 1"/>
    <property type="match status" value="1"/>
</dbReference>
<dbReference type="Gene3D" id="3.30.70.270">
    <property type="match status" value="1"/>
</dbReference>
<dbReference type="InterPro" id="IPR050951">
    <property type="entry name" value="Retrovirus_Pol_polyprotein"/>
</dbReference>
<dbReference type="OrthoDB" id="6513643at2759"/>
<dbReference type="InterPro" id="IPR000477">
    <property type="entry name" value="RT_dom"/>
</dbReference>
<organism evidence="2 3">
    <name type="scientific">Araneus ventricosus</name>
    <name type="common">Orbweaver spider</name>
    <name type="synonym">Epeira ventricosa</name>
    <dbReference type="NCBI Taxonomy" id="182803"/>
    <lineage>
        <taxon>Eukaryota</taxon>
        <taxon>Metazoa</taxon>
        <taxon>Ecdysozoa</taxon>
        <taxon>Arthropoda</taxon>
        <taxon>Chelicerata</taxon>
        <taxon>Arachnida</taxon>
        <taxon>Araneae</taxon>
        <taxon>Araneomorphae</taxon>
        <taxon>Entelegynae</taxon>
        <taxon>Araneoidea</taxon>
        <taxon>Araneidae</taxon>
        <taxon>Araneus</taxon>
    </lineage>
</organism>
<dbReference type="PANTHER" id="PTHR37984:SF8">
    <property type="entry name" value="CCHC-TYPE DOMAIN-CONTAINING PROTEIN"/>
    <property type="match status" value="1"/>
</dbReference>
<dbReference type="InterPro" id="IPR043502">
    <property type="entry name" value="DNA/RNA_pol_sf"/>
</dbReference>
<protein>
    <recommendedName>
        <fullName evidence="1">Reverse transcriptase domain-containing protein</fullName>
    </recommendedName>
</protein>
<accession>A0A4Y2PCY3</accession>
<dbReference type="GO" id="GO:0071897">
    <property type="term" value="P:DNA biosynthetic process"/>
    <property type="evidence" value="ECO:0007669"/>
    <property type="project" value="UniProtKB-ARBA"/>
</dbReference>
<evidence type="ECO:0000313" key="3">
    <source>
        <dbReference type="Proteomes" id="UP000499080"/>
    </source>
</evidence>
<proteinExistence type="predicted"/>
<feature type="domain" description="Reverse transcriptase" evidence="1">
    <location>
        <begin position="49"/>
        <end position="146"/>
    </location>
</feature>
<keyword evidence="3" id="KW-1185">Reference proteome</keyword>
<comment type="caution">
    <text evidence="2">The sequence shown here is derived from an EMBL/GenBank/DDBJ whole genome shotgun (WGS) entry which is preliminary data.</text>
</comment>